<gene>
    <name evidence="17" type="ORF">AKAME5_001355800</name>
</gene>
<feature type="compositionally biased region" description="Low complexity" evidence="14">
    <location>
        <begin position="87"/>
        <end position="97"/>
    </location>
</feature>
<dbReference type="GO" id="GO:0009791">
    <property type="term" value="P:post-embryonic development"/>
    <property type="evidence" value="ECO:0007669"/>
    <property type="project" value="UniProtKB-ARBA"/>
</dbReference>
<evidence type="ECO:0000256" key="5">
    <source>
        <dbReference type="ARBA" id="ARBA00022737"/>
    </source>
</evidence>
<dbReference type="GO" id="GO:0000981">
    <property type="term" value="F:DNA-binding transcription factor activity, RNA polymerase II-specific"/>
    <property type="evidence" value="ECO:0007669"/>
    <property type="project" value="TreeGrafter"/>
</dbReference>
<keyword evidence="4" id="KW-0479">Metal-binding</keyword>
<evidence type="ECO:0000256" key="2">
    <source>
        <dbReference type="ARBA" id="ARBA00006991"/>
    </source>
</evidence>
<dbReference type="PROSITE" id="PS50195">
    <property type="entry name" value="PX"/>
    <property type="match status" value="1"/>
</dbReference>
<keyword evidence="3" id="KW-0597">Phosphoprotein</keyword>
<comment type="similarity">
    <text evidence="12">Belongs to the sal C2H2-type zinc-finger protein family.</text>
</comment>
<feature type="region of interest" description="Disordered" evidence="14">
    <location>
        <begin position="87"/>
        <end position="114"/>
    </location>
</feature>
<dbReference type="GO" id="GO:0048699">
    <property type="term" value="P:generation of neurons"/>
    <property type="evidence" value="ECO:0007669"/>
    <property type="project" value="UniProtKB-ARBA"/>
</dbReference>
<evidence type="ECO:0000256" key="10">
    <source>
        <dbReference type="ARBA" id="ARBA00023163"/>
    </source>
</evidence>
<dbReference type="GO" id="GO:0000978">
    <property type="term" value="F:RNA polymerase II cis-regulatory region sequence-specific DNA binding"/>
    <property type="evidence" value="ECO:0007669"/>
    <property type="project" value="TreeGrafter"/>
</dbReference>
<dbReference type="FunFam" id="3.30.160.60:FF:000341">
    <property type="entry name" value="Spalt-like transcription factor 1"/>
    <property type="match status" value="1"/>
</dbReference>
<feature type="region of interest" description="Disordered" evidence="14">
    <location>
        <begin position="1"/>
        <end position="34"/>
    </location>
</feature>
<dbReference type="EMBL" id="BRZM01000047">
    <property type="protein sequence ID" value="GLD61779.1"/>
    <property type="molecule type" value="Genomic_DNA"/>
</dbReference>
<dbReference type="Pfam" id="PF00096">
    <property type="entry name" value="zf-C2H2"/>
    <property type="match status" value="5"/>
</dbReference>
<keyword evidence="5" id="KW-0677">Repeat</keyword>
<dbReference type="GO" id="GO:0035091">
    <property type="term" value="F:phosphatidylinositol binding"/>
    <property type="evidence" value="ECO:0007669"/>
    <property type="project" value="InterPro"/>
</dbReference>
<feature type="compositionally biased region" description="Polar residues" evidence="14">
    <location>
        <begin position="11"/>
        <end position="32"/>
    </location>
</feature>
<feature type="domain" description="PX" evidence="16">
    <location>
        <begin position="1192"/>
        <end position="1309"/>
    </location>
</feature>
<evidence type="ECO:0000256" key="12">
    <source>
        <dbReference type="ARBA" id="ARBA00038474"/>
    </source>
</evidence>
<feature type="domain" description="C2H2-type" evidence="15">
    <location>
        <begin position="443"/>
        <end position="470"/>
    </location>
</feature>
<dbReference type="GO" id="GO:0008270">
    <property type="term" value="F:zinc ion binding"/>
    <property type="evidence" value="ECO:0007669"/>
    <property type="project" value="UniProtKB-KW"/>
</dbReference>
<dbReference type="SUPFAM" id="SSF57667">
    <property type="entry name" value="beta-beta-alpha zinc fingers"/>
    <property type="match status" value="4"/>
</dbReference>
<feature type="domain" description="C2H2-type" evidence="15">
    <location>
        <begin position="678"/>
        <end position="705"/>
    </location>
</feature>
<keyword evidence="9" id="KW-0238">DNA-binding</keyword>
<keyword evidence="11" id="KW-0539">Nucleus</keyword>
<dbReference type="Gene3D" id="3.30.160.60">
    <property type="entry name" value="Classic Zinc Finger"/>
    <property type="match status" value="8"/>
</dbReference>
<evidence type="ECO:0000256" key="6">
    <source>
        <dbReference type="ARBA" id="ARBA00022771"/>
    </source>
</evidence>
<dbReference type="InterPro" id="IPR001683">
    <property type="entry name" value="PX_dom"/>
</dbReference>
<keyword evidence="8" id="KW-0805">Transcription regulation</keyword>
<dbReference type="GO" id="GO:0035107">
    <property type="term" value="P:appendage morphogenesis"/>
    <property type="evidence" value="ECO:0007669"/>
    <property type="project" value="UniProtKB-ARBA"/>
</dbReference>
<dbReference type="InterPro" id="IPR013087">
    <property type="entry name" value="Znf_C2H2_type"/>
</dbReference>
<dbReference type="Gene3D" id="1.25.40.10">
    <property type="entry name" value="Tetratricopeptide repeat domain"/>
    <property type="match status" value="1"/>
</dbReference>
<dbReference type="Gene3D" id="3.30.1520.10">
    <property type="entry name" value="Phox-like domain"/>
    <property type="match status" value="1"/>
</dbReference>
<keyword evidence="18" id="KW-1185">Reference proteome</keyword>
<keyword evidence="7" id="KW-0862">Zinc</keyword>
<evidence type="ECO:0000256" key="3">
    <source>
        <dbReference type="ARBA" id="ARBA00022553"/>
    </source>
</evidence>
<feature type="region of interest" description="Disordered" evidence="14">
    <location>
        <begin position="350"/>
        <end position="372"/>
    </location>
</feature>
<protein>
    <submittedName>
        <fullName evidence="17">Sal-like protein 1 isoform X1</fullName>
    </submittedName>
</protein>
<evidence type="ECO:0000313" key="17">
    <source>
        <dbReference type="EMBL" id="GLD61779.1"/>
    </source>
</evidence>
<dbReference type="InterPro" id="IPR036236">
    <property type="entry name" value="Znf_C2H2_sf"/>
</dbReference>
<keyword evidence="6 13" id="KW-0863">Zinc-finger</keyword>
<dbReference type="SMART" id="SM00312">
    <property type="entry name" value="PX"/>
    <property type="match status" value="1"/>
</dbReference>
<feature type="domain" description="C2H2-type" evidence="15">
    <location>
        <begin position="935"/>
        <end position="962"/>
    </location>
</feature>
<feature type="compositionally biased region" description="Low complexity" evidence="14">
    <location>
        <begin position="353"/>
        <end position="367"/>
    </location>
</feature>
<dbReference type="PROSITE" id="PS00028">
    <property type="entry name" value="ZINC_FINGER_C2H2_1"/>
    <property type="match status" value="9"/>
</dbReference>
<dbReference type="SUPFAM" id="SSF48452">
    <property type="entry name" value="TPR-like"/>
    <property type="match status" value="1"/>
</dbReference>
<dbReference type="GO" id="GO:0061061">
    <property type="term" value="P:muscle structure development"/>
    <property type="evidence" value="ECO:0007669"/>
    <property type="project" value="UniProtKB-ARBA"/>
</dbReference>
<dbReference type="Pfam" id="PF12874">
    <property type="entry name" value="zf-met"/>
    <property type="match status" value="2"/>
</dbReference>
<comment type="similarity">
    <text evidence="2">Belongs to the krueppel C2H2-type zinc-finger protein family.</text>
</comment>
<dbReference type="PANTHER" id="PTHR23233">
    <property type="entry name" value="SAL-LIKE PROTEIN"/>
    <property type="match status" value="1"/>
</dbReference>
<feature type="domain" description="C2H2-type" evidence="15">
    <location>
        <begin position="1030"/>
        <end position="1057"/>
    </location>
</feature>
<evidence type="ECO:0000259" key="15">
    <source>
        <dbReference type="PROSITE" id="PS50157"/>
    </source>
</evidence>
<dbReference type="FunFam" id="3.30.160.60:FF:000570">
    <property type="entry name" value="Spalt like transcription factor 3"/>
    <property type="match status" value="1"/>
</dbReference>
<dbReference type="InterPro" id="IPR036871">
    <property type="entry name" value="PX_dom_sf"/>
</dbReference>
<feature type="domain" description="C2H2-type" evidence="15">
    <location>
        <begin position="1058"/>
        <end position="1085"/>
    </location>
</feature>
<proteinExistence type="inferred from homology"/>
<dbReference type="GO" id="GO:0005634">
    <property type="term" value="C:nucleus"/>
    <property type="evidence" value="ECO:0007669"/>
    <property type="project" value="UniProtKB-SubCell"/>
</dbReference>
<sequence>MSRRKQLKPQHIQSDHLSLSENTEDASLSSDSPPAVDLCVCSRCCAEFITLSDLEQHQTDCSPNPPVLIVNEDEDLLSCSKTFPAASSPARPAGGPAVNNSENCSTPSQDRSKDSTGFMDCFISRRSHSSVESSGSSSCGSESNTVLCTSASVPQHGRSADQRFSWMKSNVIIENIESTKVAVAQFSEQTPSERHHSKTAISPLLQQLLALQIQQIHQLQLIDQIRHQVLLCASHRAEIPETLVICTKGLSSSKSTNQLTALSAHLSQQLAAAAGIAKCLSTQSANMSDLELLNQSPPTSESSQTISELMASAVHNHLSKAMLKGCGSPGSQLGILSQTKMSSLMFSNNHSISKTSESSDSPQTSSSEHTASNSVNISAIVEDLDALAALAKQRKCKNLTLSEPMLSSKESYFKRKCRFCGKLFGSDSALQIHLRSHTGERPYKCNVCGNRFSTRGNLKVHFQRHKERYPYIQMNPYPVPEHLDNIQTNGGFPHSVSLLPEKAAAKWLNGSTNTVTSSVNQSTNLSPLIKKEEHLILVPIPFSQGDLHLDSAAGMDFRSTANPTKTSDSVETKGHTLQRTTNLKTEDVKPSLNFVSKMVTTKSEESVDVIPNPFIYPSTSFSGFLSLKRSENPKLQLLSGSSDITVSDPNECLVCHRILSCQSALRMHYRTHTGERPYQCKLCSRAFTTKGNLKTHQAVHRAGIPLRVQHLCPVCQRKFTNAVVLQQHVLMHMEGHIPNTNQKYTLDSDEEVKDTAKVNHVKKFLDDSDEGFCETRLSKLKSLSIHLSPSSFGKNLIDAKKKSYHGPHGEVELNWIKTERPEEPNDEGSQQAADSSASTHSLSPNDQASLYFKTTNLDEPFETWPNSTTLTLGAGATAPTDIKLTKYTEDSPSLTHSLRERGMFKSTFCDICGKSFACQSALDIHYRSHTKERPFVCTTCKRGFSTKGNLKQHMLTHQMRDFPPRLFESSNPNQVSNSNSLVISTGSEPVRTEMTAFLNSSVGNSWDHPGHSLSSSGCTVTPPRRTPRQHHCKTCGKSFSSSSALQIHERTHTGERPFACTVCGRAFTTKGNLKVHMGTHMWNSAPSRRGCKLSVDRSAMGLRTHPVRLPEPPQKNPAVVSSSTESFRELFSAVGQPVRGQTISCQGEMAEPQRDRTEPTALTAAEGPSCSSLTTKELQQNLRAVKQRERPVRLLFEIPSTRIIEQALSRFVVYQIVVMRSGSFDSRRVSVERRYSDFSRLHHRLMEEFSEELEEVPLPRKLLTGNFSPEMISERRLALQDYLAQLFSVRCVRLCPDFSRFFTEQEQRRAHALLRAGQFDAALEQLQLVLEIQEKLLPWQSPTLTVPTLSALAVCYRDLERPEQAFSAAQKALPPVRRYGLKHYRASLLDLLVDLGYQLRRPVAQLQEELTGLRDAERGEVSSRSLKELVVQEFI</sequence>
<comment type="subcellular location">
    <subcellularLocation>
        <location evidence="1">Nucleus</location>
    </subcellularLocation>
</comment>
<organism evidence="17 18">
    <name type="scientific">Lates japonicus</name>
    <name type="common">Japanese lates</name>
    <dbReference type="NCBI Taxonomy" id="270547"/>
    <lineage>
        <taxon>Eukaryota</taxon>
        <taxon>Metazoa</taxon>
        <taxon>Chordata</taxon>
        <taxon>Craniata</taxon>
        <taxon>Vertebrata</taxon>
        <taxon>Euteleostomi</taxon>
        <taxon>Actinopterygii</taxon>
        <taxon>Neopterygii</taxon>
        <taxon>Teleostei</taxon>
        <taxon>Neoteleostei</taxon>
        <taxon>Acanthomorphata</taxon>
        <taxon>Carangaria</taxon>
        <taxon>Carangaria incertae sedis</taxon>
        <taxon>Centropomidae</taxon>
        <taxon>Lates</taxon>
    </lineage>
</organism>
<comment type="caution">
    <text evidence="17">The sequence shown here is derived from an EMBL/GenBank/DDBJ whole genome shotgun (WGS) entry which is preliminary data.</text>
</comment>
<dbReference type="FunFam" id="3.30.160.60:FF:000025">
    <property type="entry name" value="Spalt-like transcription factor 1"/>
    <property type="match status" value="1"/>
</dbReference>
<evidence type="ECO:0000259" key="16">
    <source>
        <dbReference type="PROSITE" id="PS50195"/>
    </source>
</evidence>
<dbReference type="GO" id="GO:0001708">
    <property type="term" value="P:cell fate specification"/>
    <property type="evidence" value="ECO:0007669"/>
    <property type="project" value="UniProtKB-ARBA"/>
</dbReference>
<feature type="domain" description="C2H2-type" evidence="15">
    <location>
        <begin position="907"/>
        <end position="934"/>
    </location>
</feature>
<dbReference type="GO" id="GO:0048646">
    <property type="term" value="P:anatomical structure formation involved in morphogenesis"/>
    <property type="evidence" value="ECO:0007669"/>
    <property type="project" value="UniProtKB-ARBA"/>
</dbReference>
<dbReference type="InterPro" id="IPR011990">
    <property type="entry name" value="TPR-like_helical_dom_sf"/>
</dbReference>
<feature type="region of interest" description="Disordered" evidence="14">
    <location>
        <begin position="821"/>
        <end position="845"/>
    </location>
</feature>
<feature type="domain" description="C2H2-type" evidence="15">
    <location>
        <begin position="650"/>
        <end position="677"/>
    </location>
</feature>
<dbReference type="FunFam" id="3.30.160.60:FF:000193">
    <property type="entry name" value="Zinc finger protein 300"/>
    <property type="match status" value="1"/>
</dbReference>
<evidence type="ECO:0000256" key="9">
    <source>
        <dbReference type="ARBA" id="ARBA00023125"/>
    </source>
</evidence>
<evidence type="ECO:0000313" key="18">
    <source>
        <dbReference type="Proteomes" id="UP001279410"/>
    </source>
</evidence>
<evidence type="ECO:0000256" key="11">
    <source>
        <dbReference type="ARBA" id="ARBA00023242"/>
    </source>
</evidence>
<feature type="compositionally biased region" description="Polar residues" evidence="14">
    <location>
        <begin position="827"/>
        <end position="845"/>
    </location>
</feature>
<reference evidence="17" key="1">
    <citation type="submission" date="2022-08" db="EMBL/GenBank/DDBJ databases">
        <title>Genome sequencing of akame (Lates japonicus).</title>
        <authorList>
            <person name="Hashiguchi Y."/>
            <person name="Takahashi H."/>
        </authorList>
    </citation>
    <scope>NUCLEOTIDE SEQUENCE</scope>
    <source>
        <strain evidence="17">Kochi</strain>
    </source>
</reference>
<evidence type="ECO:0000256" key="14">
    <source>
        <dbReference type="SAM" id="MobiDB-lite"/>
    </source>
</evidence>
<accession>A0AAD3MXS4</accession>
<evidence type="ECO:0000256" key="1">
    <source>
        <dbReference type="ARBA" id="ARBA00004123"/>
    </source>
</evidence>
<feature type="compositionally biased region" description="Polar residues" evidence="14">
    <location>
        <begin position="98"/>
        <end position="109"/>
    </location>
</feature>
<evidence type="ECO:0000256" key="13">
    <source>
        <dbReference type="PROSITE-ProRule" id="PRU00042"/>
    </source>
</evidence>
<dbReference type="Pfam" id="PF13913">
    <property type="entry name" value="zf-C2HC_2"/>
    <property type="match status" value="1"/>
</dbReference>
<feature type="domain" description="C2H2-type" evidence="15">
    <location>
        <begin position="415"/>
        <end position="442"/>
    </location>
</feature>
<dbReference type="FunFam" id="3.30.160.60:FF:000708">
    <property type="entry name" value="Sal-like protein 1"/>
    <property type="match status" value="1"/>
</dbReference>
<dbReference type="PROSITE" id="PS50157">
    <property type="entry name" value="ZINC_FINGER_C2H2_2"/>
    <property type="match status" value="9"/>
</dbReference>
<dbReference type="GO" id="GO:0048513">
    <property type="term" value="P:animal organ development"/>
    <property type="evidence" value="ECO:0007669"/>
    <property type="project" value="UniProtKB-ARBA"/>
</dbReference>
<dbReference type="Proteomes" id="UP001279410">
    <property type="component" value="Unassembled WGS sequence"/>
</dbReference>
<keyword evidence="10" id="KW-0804">Transcription</keyword>
<feature type="domain" description="C2H2-type" evidence="15">
    <location>
        <begin position="710"/>
        <end position="732"/>
    </location>
</feature>
<name>A0AAD3MXS4_LATJO</name>
<dbReference type="SMART" id="SM00355">
    <property type="entry name" value="ZnF_C2H2"/>
    <property type="match status" value="9"/>
</dbReference>
<evidence type="ECO:0000256" key="4">
    <source>
        <dbReference type="ARBA" id="ARBA00022723"/>
    </source>
</evidence>
<evidence type="ECO:0000256" key="8">
    <source>
        <dbReference type="ARBA" id="ARBA00023015"/>
    </source>
</evidence>
<feature type="region of interest" description="Disordered" evidence="14">
    <location>
        <begin position="1148"/>
        <end position="1171"/>
    </location>
</feature>
<dbReference type="Pfam" id="PF00787">
    <property type="entry name" value="PX"/>
    <property type="match status" value="1"/>
</dbReference>
<dbReference type="InterPro" id="IPR051565">
    <property type="entry name" value="Sal_C2H2-zinc-finger"/>
</dbReference>
<dbReference type="FunFam" id="3.30.160.60:FF:000130">
    <property type="entry name" value="Spalt-like transcription factor 4"/>
    <property type="match status" value="1"/>
</dbReference>
<dbReference type="SUPFAM" id="SSF64268">
    <property type="entry name" value="PX domain"/>
    <property type="match status" value="1"/>
</dbReference>
<evidence type="ECO:0000256" key="7">
    <source>
        <dbReference type="ARBA" id="ARBA00022833"/>
    </source>
</evidence>
<dbReference type="PANTHER" id="PTHR23233:SF85">
    <property type="entry name" value="SAL-LIKE PROTEIN 2"/>
    <property type="match status" value="1"/>
</dbReference>
<dbReference type="FunFam" id="3.30.160.60:FF:000215">
    <property type="entry name" value="Spalt-like transcription factor 3"/>
    <property type="match status" value="1"/>
</dbReference>
<dbReference type="FunFam" id="3.30.160.60:FF:002381">
    <property type="entry name" value="Putative spalt protein"/>
    <property type="match status" value="1"/>
</dbReference>